<dbReference type="AlphaFoldDB" id="A0A1G2GBY2"/>
<proteinExistence type="predicted"/>
<accession>A0A1G2GBY2</accession>
<comment type="caution">
    <text evidence="1">The sequence shown here is derived from an EMBL/GenBank/DDBJ whole genome shotgun (WGS) entry which is preliminary data.</text>
</comment>
<sequence>MRKITLSCVCEAQADCPKEVLLWNYYDHEHLVGTHYKHYSEVRILAERDDWALAYHKKRMPFLPISTTGVAFRYIDKNVMKTFHKDAIGLMLEQDTEFFDLPQNCSRVRVTYRVHVYPLFKFLQPIFDRLFRKWFTEVWAEDMPMRLRRWKVYNLGFKDFEGIEYINKKLPKPLRMEVPPYEFRPPLVSLSKVKSLEGEARPFGRSVELGYDE</sequence>
<dbReference type="EMBL" id="MHNN01000001">
    <property type="protein sequence ID" value="OGZ47388.1"/>
    <property type="molecule type" value="Genomic_DNA"/>
</dbReference>
<dbReference type="Proteomes" id="UP000176576">
    <property type="component" value="Unassembled WGS sequence"/>
</dbReference>
<protein>
    <submittedName>
        <fullName evidence="1">Uncharacterized protein</fullName>
    </submittedName>
</protein>
<organism evidence="1 2">
    <name type="scientific">Candidatus Ryanbacteria bacterium RIFCSPHIGHO2_02_FULL_45_13b</name>
    <dbReference type="NCBI Taxonomy" id="1802117"/>
    <lineage>
        <taxon>Bacteria</taxon>
        <taxon>Candidatus Ryaniibacteriota</taxon>
    </lineage>
</organism>
<evidence type="ECO:0000313" key="1">
    <source>
        <dbReference type="EMBL" id="OGZ47388.1"/>
    </source>
</evidence>
<gene>
    <name evidence="1" type="ORF">A3J54_02270</name>
</gene>
<evidence type="ECO:0000313" key="2">
    <source>
        <dbReference type="Proteomes" id="UP000176576"/>
    </source>
</evidence>
<name>A0A1G2GBY2_9BACT</name>
<dbReference type="STRING" id="1802117.A3J54_02270"/>
<reference evidence="1 2" key="1">
    <citation type="journal article" date="2016" name="Nat. Commun.">
        <title>Thousands of microbial genomes shed light on interconnected biogeochemical processes in an aquifer system.</title>
        <authorList>
            <person name="Anantharaman K."/>
            <person name="Brown C.T."/>
            <person name="Hug L.A."/>
            <person name="Sharon I."/>
            <person name="Castelle C.J."/>
            <person name="Probst A.J."/>
            <person name="Thomas B.C."/>
            <person name="Singh A."/>
            <person name="Wilkins M.J."/>
            <person name="Karaoz U."/>
            <person name="Brodie E.L."/>
            <person name="Williams K.H."/>
            <person name="Hubbard S.S."/>
            <person name="Banfield J.F."/>
        </authorList>
    </citation>
    <scope>NUCLEOTIDE SEQUENCE [LARGE SCALE GENOMIC DNA]</scope>
</reference>